<sequence>MSGQARWTRFPRRERPFTAFGQGEAKRSVGHCLSRSGRYLSGPVWARHGCKNEKTDGHAHAHANDDTIPETSAHVRGLSGLKRNRARALAPRERITLSGAIAL</sequence>
<proteinExistence type="predicted"/>
<organism evidence="1 2">
    <name type="scientific">Rhizobium skierniewicense</name>
    <dbReference type="NCBI Taxonomy" id="984260"/>
    <lineage>
        <taxon>Bacteria</taxon>
        <taxon>Pseudomonadati</taxon>
        <taxon>Pseudomonadota</taxon>
        <taxon>Alphaproteobacteria</taxon>
        <taxon>Hyphomicrobiales</taxon>
        <taxon>Rhizobiaceae</taxon>
        <taxon>Rhizobium/Agrobacterium group</taxon>
        <taxon>Rhizobium</taxon>
    </lineage>
</organism>
<dbReference type="Proteomes" id="UP000565286">
    <property type="component" value="Unassembled WGS sequence"/>
</dbReference>
<keyword evidence="2" id="KW-1185">Reference proteome</keyword>
<name>A0A7W6G3T1_9HYPH</name>
<gene>
    <name evidence="1" type="ORF">GGQ73_002760</name>
</gene>
<dbReference type="RefSeq" id="WP_183896752.1">
    <property type="nucleotide sequence ID" value="NZ_JACIDV010000007.1"/>
</dbReference>
<accession>A0A7W6G3T1</accession>
<reference evidence="1 2" key="1">
    <citation type="submission" date="2020-08" db="EMBL/GenBank/DDBJ databases">
        <title>Genomic Encyclopedia of Type Strains, Phase IV (KMG-IV): sequencing the most valuable type-strain genomes for metagenomic binning, comparative biology and taxonomic classification.</title>
        <authorList>
            <person name="Goeker M."/>
        </authorList>
    </citation>
    <scope>NUCLEOTIDE SEQUENCE [LARGE SCALE GENOMIC DNA]</scope>
    <source>
        <strain evidence="1 2">DSM 26438</strain>
    </source>
</reference>
<comment type="caution">
    <text evidence="1">The sequence shown here is derived from an EMBL/GenBank/DDBJ whole genome shotgun (WGS) entry which is preliminary data.</text>
</comment>
<evidence type="ECO:0000313" key="2">
    <source>
        <dbReference type="Proteomes" id="UP000565286"/>
    </source>
</evidence>
<evidence type="ECO:0000313" key="1">
    <source>
        <dbReference type="EMBL" id="MBB3946806.1"/>
    </source>
</evidence>
<dbReference type="EMBL" id="JACIDV010000007">
    <property type="protein sequence ID" value="MBB3946806.1"/>
    <property type="molecule type" value="Genomic_DNA"/>
</dbReference>
<protein>
    <submittedName>
        <fullName evidence="1">Uncharacterized protein</fullName>
    </submittedName>
</protein>
<dbReference type="AlphaFoldDB" id="A0A7W6G3T1"/>